<sequence>MRALVGRPLLVLLDEVWSGMDEAMVLAARRYLKEADGVGDDQAVVVISHWEDEVPWGMEEGVKRFVLEQGKGRVA</sequence>
<proteinExistence type="predicted"/>
<dbReference type="Proteomes" id="UP000298327">
    <property type="component" value="Unassembled WGS sequence"/>
</dbReference>
<comment type="caution">
    <text evidence="1">The sequence shown here is derived from an EMBL/GenBank/DDBJ whole genome shotgun (WGS) entry which is preliminary data.</text>
</comment>
<name>A0A4Y9YWJ6_9AGAM</name>
<dbReference type="EMBL" id="SEOQ01000278">
    <property type="protein sequence ID" value="TFY66098.1"/>
    <property type="molecule type" value="Genomic_DNA"/>
</dbReference>
<evidence type="ECO:0000313" key="1">
    <source>
        <dbReference type="EMBL" id="TFY66098.1"/>
    </source>
</evidence>
<dbReference type="OrthoDB" id="10255969at2759"/>
<reference evidence="1 2" key="1">
    <citation type="submission" date="2019-02" db="EMBL/GenBank/DDBJ databases">
        <title>Genome sequencing of the rare red list fungi Dentipellis fragilis.</title>
        <authorList>
            <person name="Buettner E."/>
            <person name="Kellner H."/>
        </authorList>
    </citation>
    <scope>NUCLEOTIDE SEQUENCE [LARGE SCALE GENOMIC DNA]</scope>
    <source>
        <strain evidence="1 2">DSM 105465</strain>
    </source>
</reference>
<accession>A0A4Y9YWJ6</accession>
<evidence type="ECO:0000313" key="2">
    <source>
        <dbReference type="Proteomes" id="UP000298327"/>
    </source>
</evidence>
<organism evidence="1 2">
    <name type="scientific">Dentipellis fragilis</name>
    <dbReference type="NCBI Taxonomy" id="205917"/>
    <lineage>
        <taxon>Eukaryota</taxon>
        <taxon>Fungi</taxon>
        <taxon>Dikarya</taxon>
        <taxon>Basidiomycota</taxon>
        <taxon>Agaricomycotina</taxon>
        <taxon>Agaricomycetes</taxon>
        <taxon>Russulales</taxon>
        <taxon>Hericiaceae</taxon>
        <taxon>Dentipellis</taxon>
    </lineage>
</organism>
<dbReference type="CDD" id="cd00267">
    <property type="entry name" value="ABC_ATPase"/>
    <property type="match status" value="1"/>
</dbReference>
<dbReference type="STRING" id="205917.A0A4Y9YWJ6"/>
<keyword evidence="2" id="KW-1185">Reference proteome</keyword>
<protein>
    <recommendedName>
        <fullName evidence="3">ATPase AAA-type core domain-containing protein</fullName>
    </recommendedName>
</protein>
<dbReference type="Gene3D" id="3.40.50.300">
    <property type="entry name" value="P-loop containing nucleotide triphosphate hydrolases"/>
    <property type="match status" value="1"/>
</dbReference>
<dbReference type="SUPFAM" id="SSF52540">
    <property type="entry name" value="P-loop containing nucleoside triphosphate hydrolases"/>
    <property type="match status" value="1"/>
</dbReference>
<dbReference type="InterPro" id="IPR027417">
    <property type="entry name" value="P-loop_NTPase"/>
</dbReference>
<gene>
    <name evidence="1" type="ORF">EVG20_g4994</name>
</gene>
<dbReference type="AlphaFoldDB" id="A0A4Y9YWJ6"/>
<evidence type="ECO:0008006" key="3">
    <source>
        <dbReference type="Google" id="ProtNLM"/>
    </source>
</evidence>